<dbReference type="Pfam" id="PF14450">
    <property type="entry name" value="FtsA"/>
    <property type="match status" value="1"/>
</dbReference>
<dbReference type="InterPro" id="IPR043129">
    <property type="entry name" value="ATPase_NBD"/>
</dbReference>
<proteinExistence type="inferred from homology"/>
<dbReference type="InterPro" id="IPR020823">
    <property type="entry name" value="Cell_div_FtsA"/>
</dbReference>
<dbReference type="Proteomes" id="UP000286997">
    <property type="component" value="Unassembled WGS sequence"/>
</dbReference>
<protein>
    <recommendedName>
        <fullName evidence="5 6">Cell division protein FtsA</fullName>
    </recommendedName>
</protein>
<dbReference type="RefSeq" id="WP_127732543.1">
    <property type="nucleotide sequence ID" value="NZ_SACP01000023.1"/>
</dbReference>
<name>A0A437NYU6_9HYPH</name>
<keyword evidence="4 5" id="KW-0131">Cell cycle</keyword>
<evidence type="ECO:0000256" key="3">
    <source>
        <dbReference type="ARBA" id="ARBA00023136"/>
    </source>
</evidence>
<evidence type="ECO:0000256" key="1">
    <source>
        <dbReference type="ARBA" id="ARBA00022475"/>
    </source>
</evidence>
<dbReference type="HAMAP" id="MF_02033">
    <property type="entry name" value="FtsA"/>
    <property type="match status" value="1"/>
</dbReference>
<dbReference type="GO" id="GO:0043093">
    <property type="term" value="P:FtsZ-dependent cytokinesis"/>
    <property type="evidence" value="ECO:0007669"/>
    <property type="project" value="UniProtKB-UniRule"/>
</dbReference>
<dbReference type="NCBIfam" id="TIGR01174">
    <property type="entry name" value="ftsA"/>
    <property type="match status" value="1"/>
</dbReference>
<dbReference type="GO" id="GO:0009898">
    <property type="term" value="C:cytoplasmic side of plasma membrane"/>
    <property type="evidence" value="ECO:0007669"/>
    <property type="project" value="UniProtKB-UniRule"/>
</dbReference>
<evidence type="ECO:0000259" key="7">
    <source>
        <dbReference type="SMART" id="SM00842"/>
    </source>
</evidence>
<dbReference type="PANTHER" id="PTHR32432:SF4">
    <property type="entry name" value="CELL DIVISION PROTEIN FTSA"/>
    <property type="match status" value="1"/>
</dbReference>
<evidence type="ECO:0000256" key="4">
    <source>
        <dbReference type="ARBA" id="ARBA00023306"/>
    </source>
</evidence>
<dbReference type="EMBL" id="SACP01000023">
    <property type="protein sequence ID" value="RVU15157.1"/>
    <property type="molecule type" value="Genomic_DNA"/>
</dbReference>
<dbReference type="InterPro" id="IPR050696">
    <property type="entry name" value="FtsA/MreB"/>
</dbReference>
<dbReference type="InterPro" id="IPR003494">
    <property type="entry name" value="SHS2_FtsA"/>
</dbReference>
<dbReference type="GO" id="GO:0032153">
    <property type="term" value="C:cell division site"/>
    <property type="evidence" value="ECO:0007669"/>
    <property type="project" value="UniProtKB-UniRule"/>
</dbReference>
<comment type="function">
    <text evidence="5 6">Cell division protein that is involved in the assembly of the Z ring. May serve as a membrane anchor for the Z ring.</text>
</comment>
<dbReference type="SMART" id="SM00842">
    <property type="entry name" value="FtsA"/>
    <property type="match status" value="1"/>
</dbReference>
<keyword evidence="3 5" id="KW-0472">Membrane</keyword>
<keyword evidence="1 5" id="KW-1003">Cell membrane</keyword>
<dbReference type="AlphaFoldDB" id="A0A437NYU6"/>
<reference evidence="8 9" key="1">
    <citation type="submission" date="2019-01" db="EMBL/GenBank/DDBJ databases">
        <authorList>
            <person name="Chen W.-M."/>
        </authorList>
    </citation>
    <scope>NUCLEOTIDE SEQUENCE [LARGE SCALE GENOMIC DNA]</scope>
    <source>
        <strain evidence="8 9">TER-1</strain>
    </source>
</reference>
<comment type="caution">
    <text evidence="8">The sequence shown here is derived from an EMBL/GenBank/DDBJ whole genome shotgun (WGS) entry which is preliminary data.</text>
</comment>
<dbReference type="Pfam" id="PF02491">
    <property type="entry name" value="SHS2_FTSA"/>
    <property type="match status" value="1"/>
</dbReference>
<keyword evidence="2 5" id="KW-0132">Cell division</keyword>
<gene>
    <name evidence="5 8" type="primary">ftsA</name>
    <name evidence="8" type="ORF">EOE48_20300</name>
</gene>
<comment type="subunit">
    <text evidence="5">Self-interacts. Interacts with FtsZ.</text>
</comment>
<evidence type="ECO:0000256" key="5">
    <source>
        <dbReference type="HAMAP-Rule" id="MF_02033"/>
    </source>
</evidence>
<sequence>MSLLQHGLTPRLKPLSARRSATLSVLDIGTSKIVCLVAELQPMESLSTLRGRTHLARIIGIGHQRSLGLKGGAVVDLEAAESAIRQAVHAAERMAKVEVQSVIVNLSGGRLGAQHFEARVPVRTGSVTAGDVQRVLETASTRSVSPGRAVLHALPTGYSLDEQSAVVDPSGMIGESLGVDLHVVTAEAAAARNLMLAVENCHLGVEAVIATPYASGLSALVDDEAEMGVAVVDMGGGTTSVGVFSGGHLVHVDAVAVGGHHVTMDIARGLSTRVAAAERLKTLYGAAMATASDERDMIAVHGVDEDERDLPHHIPKSQLVRIIRPRVEEVLELVRDRLRNAGFAAQAGRRVVLTGGASQLVGLPDLARRILQGQVRIGRPLGIKGLPEAAKGPAFSAAVGLLVYPQVSHIEHFEPRGQGGSVGLAQDGYLSRVGRWIRESF</sequence>
<evidence type="ECO:0000313" key="9">
    <source>
        <dbReference type="Proteomes" id="UP000286997"/>
    </source>
</evidence>
<comment type="similarity">
    <text evidence="5 6">Belongs to the FtsA/MreB family.</text>
</comment>
<organism evidence="8 9">
    <name type="scientific">Methylobacterium oryzihabitans</name>
    <dbReference type="NCBI Taxonomy" id="2499852"/>
    <lineage>
        <taxon>Bacteria</taxon>
        <taxon>Pseudomonadati</taxon>
        <taxon>Pseudomonadota</taxon>
        <taxon>Alphaproteobacteria</taxon>
        <taxon>Hyphomicrobiales</taxon>
        <taxon>Methylobacteriaceae</taxon>
        <taxon>Methylobacterium</taxon>
    </lineage>
</organism>
<comment type="subcellular location">
    <subcellularLocation>
        <location evidence="5">Cell membrane</location>
        <topology evidence="5">Peripheral membrane protein</topology>
        <orientation evidence="5">Cytoplasmic side</orientation>
    </subcellularLocation>
    <text evidence="5">Localizes to the Z ring in an FtsZ-dependent manner. Targeted to the membrane through a conserved C-terminal amphipathic helix.</text>
</comment>
<evidence type="ECO:0000256" key="6">
    <source>
        <dbReference type="PIRNR" id="PIRNR003101"/>
    </source>
</evidence>
<dbReference type="Gene3D" id="3.30.420.40">
    <property type="match status" value="1"/>
</dbReference>
<dbReference type="CDD" id="cd24048">
    <property type="entry name" value="ASKHA_NBD_FtsA"/>
    <property type="match status" value="1"/>
</dbReference>
<feature type="domain" description="SHS2" evidence="7">
    <location>
        <begin position="23"/>
        <end position="219"/>
    </location>
</feature>
<dbReference type="Gene3D" id="3.30.1490.110">
    <property type="match status" value="1"/>
</dbReference>
<dbReference type="OrthoDB" id="9810567at2"/>
<dbReference type="PANTHER" id="PTHR32432">
    <property type="entry name" value="CELL DIVISION PROTEIN FTSA-RELATED"/>
    <property type="match status" value="1"/>
</dbReference>
<accession>A0A437NYU6</accession>
<dbReference type="SUPFAM" id="SSF53067">
    <property type="entry name" value="Actin-like ATPase domain"/>
    <property type="match status" value="2"/>
</dbReference>
<dbReference type="PIRSF" id="PIRSF003101">
    <property type="entry name" value="FtsA"/>
    <property type="match status" value="1"/>
</dbReference>
<evidence type="ECO:0000313" key="8">
    <source>
        <dbReference type="EMBL" id="RVU15157.1"/>
    </source>
</evidence>
<keyword evidence="9" id="KW-1185">Reference proteome</keyword>
<evidence type="ECO:0000256" key="2">
    <source>
        <dbReference type="ARBA" id="ARBA00022618"/>
    </source>
</evidence>